<feature type="compositionally biased region" description="Polar residues" evidence="1">
    <location>
        <begin position="163"/>
        <end position="179"/>
    </location>
</feature>
<feature type="compositionally biased region" description="Polar residues" evidence="1">
    <location>
        <begin position="37"/>
        <end position="46"/>
    </location>
</feature>
<dbReference type="EMBL" id="VIFK01000146">
    <property type="protein sequence ID" value="TQE98720.1"/>
    <property type="molecule type" value="Genomic_DNA"/>
</dbReference>
<evidence type="ECO:0000256" key="1">
    <source>
        <dbReference type="SAM" id="MobiDB-lite"/>
    </source>
</evidence>
<evidence type="ECO:0000313" key="2">
    <source>
        <dbReference type="EMBL" id="TQE98720.1"/>
    </source>
</evidence>
<name>A0A540VPN3_9GAMM</name>
<gene>
    <name evidence="2" type="ORF">FKY71_12325</name>
</gene>
<comment type="caution">
    <text evidence="2">The sequence shown here is derived from an EMBL/GenBank/DDBJ whole genome shotgun (WGS) entry which is preliminary data.</text>
</comment>
<feature type="region of interest" description="Disordered" evidence="1">
    <location>
        <begin position="1"/>
        <end position="50"/>
    </location>
</feature>
<reference evidence="2 3" key="1">
    <citation type="submission" date="2019-06" db="EMBL/GenBank/DDBJ databases">
        <title>Metagenome assembled Genome of Spiribacter salinus SL48-SHIP from the microbial mat of Salt Lake 48 (Novosibirsk region, Russia).</title>
        <authorList>
            <person name="Shipova A."/>
            <person name="Rozanov A.S."/>
            <person name="Bryanskaya A.V."/>
            <person name="Peltek S.E."/>
        </authorList>
    </citation>
    <scope>NUCLEOTIDE SEQUENCE [LARGE SCALE GENOMIC DNA]</scope>
    <source>
        <strain evidence="2">SL48-SHIP-2</strain>
    </source>
</reference>
<evidence type="ECO:0000313" key="3">
    <source>
        <dbReference type="Proteomes" id="UP000315400"/>
    </source>
</evidence>
<feature type="region of interest" description="Disordered" evidence="1">
    <location>
        <begin position="72"/>
        <end position="97"/>
    </location>
</feature>
<organism evidence="2 3">
    <name type="scientific">Spiribacter salinus</name>
    <dbReference type="NCBI Taxonomy" id="1335746"/>
    <lineage>
        <taxon>Bacteria</taxon>
        <taxon>Pseudomonadati</taxon>
        <taxon>Pseudomonadota</taxon>
        <taxon>Gammaproteobacteria</taxon>
        <taxon>Chromatiales</taxon>
        <taxon>Ectothiorhodospiraceae</taxon>
        <taxon>Spiribacter</taxon>
    </lineage>
</organism>
<protein>
    <submittedName>
        <fullName evidence="2">Uncharacterized protein</fullName>
    </submittedName>
</protein>
<feature type="region of interest" description="Disordered" evidence="1">
    <location>
        <begin position="149"/>
        <end position="190"/>
    </location>
</feature>
<dbReference type="Proteomes" id="UP000315400">
    <property type="component" value="Unassembled WGS sequence"/>
</dbReference>
<dbReference type="AlphaFoldDB" id="A0A540VPN3"/>
<accession>A0A540VPN3</accession>
<sequence>MSTLNYDPETGKLKPSSTGRSEQDFAPQGYGMPSGRPVNQQPTEYTLSDEARQQIYNQQADQIQQGLPSAEVNRTVGGLPGVDPAPLNPTLLDQSGNARDRMAKVHRSMWEDYKRRFVPFENALMSSVGEHGPTLNQVGQSVDQQYKNQRGQQNRRLSRMGVQKTQEQRAVSNRQNALSRSKAKAGALNTARMGLKDRDIAIMGGGLSSLAQQRQNPGK</sequence>
<proteinExistence type="predicted"/>